<gene>
    <name evidence="12" type="ORF">G4D64_14780</name>
    <name evidence="11" type="ORF">H1Z61_14825</name>
</gene>
<evidence type="ECO:0000256" key="7">
    <source>
        <dbReference type="ARBA" id="ARBA00023136"/>
    </source>
</evidence>
<keyword evidence="5 9" id="KW-0812">Transmembrane</keyword>
<comment type="caution">
    <text evidence="12">The sequence shown here is derived from an EMBL/GenBank/DDBJ whole genome shotgun (WGS) entry which is preliminary data.</text>
</comment>
<keyword evidence="3" id="KW-1003">Cell membrane</keyword>
<evidence type="ECO:0000313" key="11">
    <source>
        <dbReference type="EMBL" id="MBA4538370.1"/>
    </source>
</evidence>
<feature type="transmembrane region" description="Helical" evidence="9">
    <location>
        <begin position="131"/>
        <end position="153"/>
    </location>
</feature>
<comment type="similarity">
    <text evidence="8">Belongs to the TRAP transporter small permease family.</text>
</comment>
<dbReference type="Proteomes" id="UP000570010">
    <property type="component" value="Unassembled WGS sequence"/>
</dbReference>
<evidence type="ECO:0000256" key="5">
    <source>
        <dbReference type="ARBA" id="ARBA00022692"/>
    </source>
</evidence>
<organism evidence="12 13">
    <name type="scientific">Bacillus aquiflavi</name>
    <dbReference type="NCBI Taxonomy" id="2672567"/>
    <lineage>
        <taxon>Bacteria</taxon>
        <taxon>Bacillati</taxon>
        <taxon>Bacillota</taxon>
        <taxon>Bacilli</taxon>
        <taxon>Bacillales</taxon>
        <taxon>Bacillaceae</taxon>
        <taxon>Bacillus</taxon>
    </lineage>
</organism>
<protein>
    <submittedName>
        <fullName evidence="12">TRAP transporter small permease</fullName>
    </submittedName>
</protein>
<dbReference type="InterPro" id="IPR007387">
    <property type="entry name" value="TRAP_DctQ"/>
</dbReference>
<reference evidence="11 14" key="2">
    <citation type="submission" date="2020-07" db="EMBL/GenBank/DDBJ databases">
        <authorList>
            <person name="Feng H."/>
        </authorList>
    </citation>
    <scope>NUCLEOTIDE SEQUENCE [LARGE SCALE GENOMIC DNA]</scope>
    <source>
        <strain evidence="14">s-12</strain>
        <strain evidence="11">S-12</strain>
    </source>
</reference>
<dbReference type="AlphaFoldDB" id="A0A6B3W1Z4"/>
<dbReference type="RefSeq" id="WP_163243134.1">
    <property type="nucleotide sequence ID" value="NZ_JAAIWN010000044.1"/>
</dbReference>
<reference evidence="12 13" key="1">
    <citation type="submission" date="2020-02" db="EMBL/GenBank/DDBJ databases">
        <title>Bacillus aquiflavi sp. nov., isolated from yellow water of strong flavor Chinese baijiu in Yibin region of China.</title>
        <authorList>
            <person name="Xie J."/>
        </authorList>
    </citation>
    <scope>NUCLEOTIDE SEQUENCE [LARGE SCALE GENOMIC DNA]</scope>
    <source>
        <strain evidence="12 13">3H-10</strain>
    </source>
</reference>
<feature type="transmembrane region" description="Helical" evidence="9">
    <location>
        <begin position="88"/>
        <end position="111"/>
    </location>
</feature>
<keyword evidence="4" id="KW-0997">Cell inner membrane</keyword>
<evidence type="ECO:0000313" key="14">
    <source>
        <dbReference type="Proteomes" id="UP000570010"/>
    </source>
</evidence>
<dbReference type="GO" id="GO:0005886">
    <property type="term" value="C:plasma membrane"/>
    <property type="evidence" value="ECO:0007669"/>
    <property type="project" value="UniProtKB-SubCell"/>
</dbReference>
<evidence type="ECO:0000256" key="6">
    <source>
        <dbReference type="ARBA" id="ARBA00022989"/>
    </source>
</evidence>
<dbReference type="Pfam" id="PF04290">
    <property type="entry name" value="DctQ"/>
    <property type="match status" value="1"/>
</dbReference>
<feature type="transmembrane region" description="Helical" evidence="9">
    <location>
        <begin position="51"/>
        <end position="67"/>
    </location>
</feature>
<name>A0A6B3W1Z4_9BACI</name>
<proteinExistence type="inferred from homology"/>
<evidence type="ECO:0000256" key="3">
    <source>
        <dbReference type="ARBA" id="ARBA00022475"/>
    </source>
</evidence>
<evidence type="ECO:0000313" key="12">
    <source>
        <dbReference type="EMBL" id="NEY82735.1"/>
    </source>
</evidence>
<keyword evidence="7 9" id="KW-0472">Membrane</keyword>
<comment type="subcellular location">
    <subcellularLocation>
        <location evidence="1">Cell inner membrane</location>
        <topology evidence="1">Multi-pass membrane protein</topology>
    </subcellularLocation>
</comment>
<dbReference type="PANTHER" id="PTHR35011">
    <property type="entry name" value="2,3-DIKETO-L-GULONATE TRAP TRANSPORTER SMALL PERMEASE PROTEIN YIAM"/>
    <property type="match status" value="1"/>
</dbReference>
<keyword evidence="6 9" id="KW-1133">Transmembrane helix</keyword>
<sequence>MNFIHKISNLVFNIEKLLAIILCTLMLSSLFAGVVFRYALNAPLTWSEETAIFSLVWLTFIGGSMGIKSQKSAVITLFMDKFHGKLRMILMAISILALLLFVVYIFYLSVIWLSSPTVLLQKSNSMQMPMIIAYLSVPVSFFFIFIHSLDLLIKNFRQEKEA</sequence>
<dbReference type="PANTHER" id="PTHR35011:SF2">
    <property type="entry name" value="2,3-DIKETO-L-GULONATE TRAP TRANSPORTER SMALL PERMEASE PROTEIN YIAM"/>
    <property type="match status" value="1"/>
</dbReference>
<dbReference type="EMBL" id="JAAIWN010000044">
    <property type="protein sequence ID" value="NEY82735.1"/>
    <property type="molecule type" value="Genomic_DNA"/>
</dbReference>
<feature type="transmembrane region" description="Helical" evidence="9">
    <location>
        <begin position="17"/>
        <end position="39"/>
    </location>
</feature>
<evidence type="ECO:0000256" key="4">
    <source>
        <dbReference type="ARBA" id="ARBA00022519"/>
    </source>
</evidence>
<dbReference type="InterPro" id="IPR055348">
    <property type="entry name" value="DctQ"/>
</dbReference>
<evidence type="ECO:0000259" key="10">
    <source>
        <dbReference type="Pfam" id="PF04290"/>
    </source>
</evidence>
<dbReference type="Proteomes" id="UP000472971">
    <property type="component" value="Unassembled WGS sequence"/>
</dbReference>
<feature type="domain" description="Tripartite ATP-independent periplasmic transporters DctQ component" evidence="10">
    <location>
        <begin position="27"/>
        <end position="157"/>
    </location>
</feature>
<evidence type="ECO:0000313" key="13">
    <source>
        <dbReference type="Proteomes" id="UP000472971"/>
    </source>
</evidence>
<evidence type="ECO:0000256" key="9">
    <source>
        <dbReference type="SAM" id="Phobius"/>
    </source>
</evidence>
<evidence type="ECO:0000256" key="8">
    <source>
        <dbReference type="ARBA" id="ARBA00038436"/>
    </source>
</evidence>
<dbReference type="GO" id="GO:0022857">
    <property type="term" value="F:transmembrane transporter activity"/>
    <property type="evidence" value="ECO:0007669"/>
    <property type="project" value="TreeGrafter"/>
</dbReference>
<dbReference type="GO" id="GO:0015740">
    <property type="term" value="P:C4-dicarboxylate transport"/>
    <property type="evidence" value="ECO:0007669"/>
    <property type="project" value="TreeGrafter"/>
</dbReference>
<accession>A0A6B3W1Z4</accession>
<keyword evidence="13" id="KW-1185">Reference proteome</keyword>
<evidence type="ECO:0000256" key="1">
    <source>
        <dbReference type="ARBA" id="ARBA00004429"/>
    </source>
</evidence>
<keyword evidence="2" id="KW-0813">Transport</keyword>
<dbReference type="EMBL" id="JACEIO010000042">
    <property type="protein sequence ID" value="MBA4538370.1"/>
    <property type="molecule type" value="Genomic_DNA"/>
</dbReference>
<evidence type="ECO:0000256" key="2">
    <source>
        <dbReference type="ARBA" id="ARBA00022448"/>
    </source>
</evidence>